<keyword evidence="3" id="KW-1185">Reference proteome</keyword>
<dbReference type="RefSeq" id="WP_319013052.1">
    <property type="nucleotide sequence ID" value="NZ_JAWJZF010000511.1"/>
</dbReference>
<name>A0ABU4KGK3_9ACTN</name>
<sequence>MTSHLVDAAWDRIDRWLLTHAPRTFATLAPPARDEDIRATERELGVTFPPELTASLRRHDGARPGPEAFRFDNHDRPLGLRGIVEATGFLRACAAGPDEEDADYWLPSYVQFGAYEVTADGVVVDCDPRGSAYGRIGRFFDETGTDFRTADSLGAYLTEQADRLEDPGHPAPVVFAGRLIREGPVRHLPEWHPADAPPTGPGTELADLPLPEDPAERLKVGHLYGLDELAALVATLPAERVAAAARRQARRLAAETGFVAYPEIAGALDALDAGAPDASPDGPAVRRLRAAKAEAEARGDTVRAMAAGELAHAVRGSVYRAVAEIPTTRALYVPLWRDDLHADLGGPPLPPVPDDAFWTLLRNPAIDADAYADGYAGEPV</sequence>
<dbReference type="InterPro" id="IPR018958">
    <property type="entry name" value="Knr4/Smi1-like_dom"/>
</dbReference>
<proteinExistence type="predicted"/>
<dbReference type="Pfam" id="PF09346">
    <property type="entry name" value="SMI1_KNR4"/>
    <property type="match status" value="1"/>
</dbReference>
<dbReference type="InterPro" id="IPR051873">
    <property type="entry name" value="KNR4/SMI1_regulator"/>
</dbReference>
<dbReference type="Gene3D" id="3.40.1580.10">
    <property type="entry name" value="SMI1/KNR4-like"/>
    <property type="match status" value="1"/>
</dbReference>
<dbReference type="InterPro" id="IPR037883">
    <property type="entry name" value="Knr4/Smi1-like_sf"/>
</dbReference>
<evidence type="ECO:0000313" key="3">
    <source>
        <dbReference type="Proteomes" id="UP001278571"/>
    </source>
</evidence>
<reference evidence="2 3" key="1">
    <citation type="submission" date="2023-10" db="EMBL/GenBank/DDBJ databases">
        <authorList>
            <person name="Wang X.X."/>
        </authorList>
    </citation>
    <scope>NUCLEOTIDE SEQUENCE [LARGE SCALE GENOMIC DNA]</scope>
    <source>
        <strain evidence="2 3">NBRC 12816</strain>
    </source>
</reference>
<organism evidence="2 3">
    <name type="scientific">Streptomyces roseolus</name>
    <dbReference type="NCBI Taxonomy" id="67358"/>
    <lineage>
        <taxon>Bacteria</taxon>
        <taxon>Bacillati</taxon>
        <taxon>Actinomycetota</taxon>
        <taxon>Actinomycetes</taxon>
        <taxon>Kitasatosporales</taxon>
        <taxon>Streptomycetaceae</taxon>
        <taxon>Streptomyces</taxon>
    </lineage>
</organism>
<dbReference type="PANTHER" id="PTHR47432">
    <property type="entry name" value="CELL WALL ASSEMBLY REGULATOR SMI1"/>
    <property type="match status" value="1"/>
</dbReference>
<dbReference type="SUPFAM" id="SSF160631">
    <property type="entry name" value="SMI1/KNR4-like"/>
    <property type="match status" value="1"/>
</dbReference>
<dbReference type="EMBL" id="JAWJZF010000511">
    <property type="protein sequence ID" value="MDX2296894.1"/>
    <property type="molecule type" value="Genomic_DNA"/>
</dbReference>
<accession>A0ABU4KGK3</accession>
<evidence type="ECO:0000259" key="1">
    <source>
        <dbReference type="SMART" id="SM00860"/>
    </source>
</evidence>
<dbReference type="PANTHER" id="PTHR47432:SF1">
    <property type="entry name" value="CELL WALL ASSEMBLY REGULATOR SMI1"/>
    <property type="match status" value="1"/>
</dbReference>
<protein>
    <submittedName>
        <fullName evidence="2">SMI1/KNR4 family protein</fullName>
    </submittedName>
</protein>
<comment type="caution">
    <text evidence="2">The sequence shown here is derived from an EMBL/GenBank/DDBJ whole genome shotgun (WGS) entry which is preliminary data.</text>
</comment>
<feature type="domain" description="Knr4/Smi1-like" evidence="1">
    <location>
        <begin position="31"/>
        <end position="159"/>
    </location>
</feature>
<dbReference type="Proteomes" id="UP001278571">
    <property type="component" value="Unassembled WGS sequence"/>
</dbReference>
<gene>
    <name evidence="2" type="ORF">R2363_32565</name>
</gene>
<dbReference type="SMART" id="SM00860">
    <property type="entry name" value="SMI1_KNR4"/>
    <property type="match status" value="1"/>
</dbReference>
<evidence type="ECO:0000313" key="2">
    <source>
        <dbReference type="EMBL" id="MDX2296894.1"/>
    </source>
</evidence>